<dbReference type="Proteomes" id="UP000886803">
    <property type="component" value="Unassembled WGS sequence"/>
</dbReference>
<reference evidence="1" key="2">
    <citation type="submission" date="2021-04" db="EMBL/GenBank/DDBJ databases">
        <authorList>
            <person name="Gilroy R."/>
        </authorList>
    </citation>
    <scope>NUCLEOTIDE SEQUENCE</scope>
    <source>
        <strain evidence="1">ChiBcec8-13705</strain>
    </source>
</reference>
<dbReference type="EMBL" id="DWYG01000151">
    <property type="protein sequence ID" value="HJB42597.1"/>
    <property type="molecule type" value="Genomic_DNA"/>
</dbReference>
<sequence length="81" mass="9304">YWHLHVVCCKLAMSFSIFIEPPDIFIAVGRPQFYYTRRSFHYILFLHSPAEPGVVFALKQTKQSTARTVQTVRAVLCGKDA</sequence>
<gene>
    <name evidence="1" type="ORF">H9945_08880</name>
</gene>
<dbReference type="AlphaFoldDB" id="A0A9D2M7N6"/>
<proteinExistence type="predicted"/>
<feature type="non-terminal residue" evidence="1">
    <location>
        <position position="1"/>
    </location>
</feature>
<protein>
    <submittedName>
        <fullName evidence="1">Uncharacterized protein</fullName>
    </submittedName>
</protein>
<organism evidence="1 2">
    <name type="scientific">Candidatus Gemmiger avicola</name>
    <dbReference type="NCBI Taxonomy" id="2838605"/>
    <lineage>
        <taxon>Bacteria</taxon>
        <taxon>Bacillati</taxon>
        <taxon>Bacillota</taxon>
        <taxon>Clostridia</taxon>
        <taxon>Eubacteriales</taxon>
        <taxon>Gemmiger</taxon>
    </lineage>
</organism>
<evidence type="ECO:0000313" key="1">
    <source>
        <dbReference type="EMBL" id="HJB42597.1"/>
    </source>
</evidence>
<comment type="caution">
    <text evidence="1">The sequence shown here is derived from an EMBL/GenBank/DDBJ whole genome shotgun (WGS) entry which is preliminary data.</text>
</comment>
<reference evidence="1" key="1">
    <citation type="journal article" date="2021" name="PeerJ">
        <title>Extensive microbial diversity within the chicken gut microbiome revealed by metagenomics and culture.</title>
        <authorList>
            <person name="Gilroy R."/>
            <person name="Ravi A."/>
            <person name="Getino M."/>
            <person name="Pursley I."/>
            <person name="Horton D.L."/>
            <person name="Alikhan N.F."/>
            <person name="Baker D."/>
            <person name="Gharbi K."/>
            <person name="Hall N."/>
            <person name="Watson M."/>
            <person name="Adriaenssens E.M."/>
            <person name="Foster-Nyarko E."/>
            <person name="Jarju S."/>
            <person name="Secka A."/>
            <person name="Antonio M."/>
            <person name="Oren A."/>
            <person name="Chaudhuri R.R."/>
            <person name="La Ragione R."/>
            <person name="Hildebrand F."/>
            <person name="Pallen M.J."/>
        </authorList>
    </citation>
    <scope>NUCLEOTIDE SEQUENCE</scope>
    <source>
        <strain evidence="1">ChiBcec8-13705</strain>
    </source>
</reference>
<accession>A0A9D2M7N6</accession>
<name>A0A9D2M7N6_9FIRM</name>
<evidence type="ECO:0000313" key="2">
    <source>
        <dbReference type="Proteomes" id="UP000886803"/>
    </source>
</evidence>